<feature type="transmembrane region" description="Helical" evidence="2">
    <location>
        <begin position="489"/>
        <end position="511"/>
    </location>
</feature>
<dbReference type="PROSITE" id="PS50088">
    <property type="entry name" value="ANK_REPEAT"/>
    <property type="match status" value="1"/>
</dbReference>
<organism evidence="4 5">
    <name type="scientific">Beta vulgaris subsp. vulgaris</name>
    <name type="common">Beet</name>
    <dbReference type="NCBI Taxonomy" id="3555"/>
    <lineage>
        <taxon>Eukaryota</taxon>
        <taxon>Viridiplantae</taxon>
        <taxon>Streptophyta</taxon>
        <taxon>Embryophyta</taxon>
        <taxon>Tracheophyta</taxon>
        <taxon>Spermatophyta</taxon>
        <taxon>Magnoliopsida</taxon>
        <taxon>eudicotyledons</taxon>
        <taxon>Gunneridae</taxon>
        <taxon>Pentapetalae</taxon>
        <taxon>Caryophyllales</taxon>
        <taxon>Chenopodiaceae</taxon>
        <taxon>Betoideae</taxon>
        <taxon>Beta</taxon>
    </lineage>
</organism>
<dbReference type="InterPro" id="IPR026961">
    <property type="entry name" value="PGG_dom"/>
</dbReference>
<dbReference type="PANTHER" id="PTHR24177">
    <property type="entry name" value="CASKIN"/>
    <property type="match status" value="1"/>
</dbReference>
<evidence type="ECO:0000256" key="2">
    <source>
        <dbReference type="SAM" id="Phobius"/>
    </source>
</evidence>
<feature type="transmembrane region" description="Helical" evidence="2">
    <location>
        <begin position="531"/>
        <end position="555"/>
    </location>
</feature>
<keyword evidence="2" id="KW-0812">Transmembrane</keyword>
<dbReference type="KEGG" id="bvg:104882953"/>
<dbReference type="InterPro" id="IPR002110">
    <property type="entry name" value="Ankyrin_rpt"/>
</dbReference>
<dbReference type="EMBL" id="KQ090365">
    <property type="protein sequence ID" value="KMS96652.1"/>
    <property type="molecule type" value="Genomic_DNA"/>
</dbReference>
<gene>
    <name evidence="4" type="ORF">BVRB_8g201150</name>
</gene>
<dbReference type="PROSITE" id="PS50297">
    <property type="entry name" value="ANK_REP_REGION"/>
    <property type="match status" value="1"/>
</dbReference>
<accession>A0A0J8B9W3</accession>
<reference evidence="4 5" key="1">
    <citation type="journal article" date="2014" name="Nature">
        <title>The genome of the recently domesticated crop plant sugar beet (Beta vulgaris).</title>
        <authorList>
            <person name="Dohm J.C."/>
            <person name="Minoche A.E."/>
            <person name="Holtgrawe D."/>
            <person name="Capella-Gutierrez S."/>
            <person name="Zakrzewski F."/>
            <person name="Tafer H."/>
            <person name="Rupp O."/>
            <person name="Sorensen T.R."/>
            <person name="Stracke R."/>
            <person name="Reinhardt R."/>
            <person name="Goesmann A."/>
            <person name="Kraft T."/>
            <person name="Schulz B."/>
            <person name="Stadler P.F."/>
            <person name="Schmidt T."/>
            <person name="Gabaldon T."/>
            <person name="Lehrach H."/>
            <person name="Weisshaar B."/>
            <person name="Himmelbauer H."/>
        </authorList>
    </citation>
    <scope>NUCLEOTIDE SEQUENCE [LARGE SCALE GENOMIC DNA]</scope>
    <source>
        <tissue evidence="4">Taproot</tissue>
    </source>
</reference>
<dbReference type="Gramene" id="KMS96652">
    <property type="protein sequence ID" value="KMS96652"/>
    <property type="gene ID" value="BVRB_8g201150"/>
</dbReference>
<proteinExistence type="predicted"/>
<dbReference type="Pfam" id="PF00023">
    <property type="entry name" value="Ank"/>
    <property type="match status" value="1"/>
</dbReference>
<evidence type="ECO:0000256" key="1">
    <source>
        <dbReference type="PROSITE-ProRule" id="PRU00023"/>
    </source>
</evidence>
<evidence type="ECO:0000313" key="5">
    <source>
        <dbReference type="Proteomes" id="UP000035740"/>
    </source>
</evidence>
<feature type="transmembrane region" description="Helical" evidence="2">
    <location>
        <begin position="449"/>
        <end position="469"/>
    </location>
</feature>
<dbReference type="Gene3D" id="1.25.40.20">
    <property type="entry name" value="Ankyrin repeat-containing domain"/>
    <property type="match status" value="1"/>
</dbReference>
<dbReference type="OrthoDB" id="1921232at2759"/>
<keyword evidence="5" id="KW-1185">Reference proteome</keyword>
<name>A0A0J8B9W3_BETVV</name>
<feature type="domain" description="PGG" evidence="3">
    <location>
        <begin position="443"/>
        <end position="555"/>
    </location>
</feature>
<evidence type="ECO:0000313" key="4">
    <source>
        <dbReference type="EMBL" id="KMS96652.1"/>
    </source>
</evidence>
<evidence type="ECO:0000259" key="3">
    <source>
        <dbReference type="Pfam" id="PF13962"/>
    </source>
</evidence>
<dbReference type="InterPro" id="IPR036770">
    <property type="entry name" value="Ankyrin_rpt-contain_sf"/>
</dbReference>
<dbReference type="SUPFAM" id="SSF48403">
    <property type="entry name" value="Ankyrin repeat"/>
    <property type="match status" value="2"/>
</dbReference>
<keyword evidence="1" id="KW-0040">ANK repeat</keyword>
<dbReference type="AlphaFoldDB" id="A0A0J8B9W3"/>
<keyword evidence="2" id="KW-0472">Membrane</keyword>
<dbReference type="PANTHER" id="PTHR24177:SF292">
    <property type="entry name" value="ANKYRIN REPEAT FAMILY PROTEIN-RELATED"/>
    <property type="match status" value="1"/>
</dbReference>
<protein>
    <recommendedName>
        <fullName evidence="3">PGG domain-containing protein</fullName>
    </recommendedName>
</protein>
<dbReference type="GO" id="GO:0016020">
    <property type="term" value="C:membrane"/>
    <property type="evidence" value="ECO:0007669"/>
    <property type="project" value="TreeGrafter"/>
</dbReference>
<dbReference type="eggNOG" id="KOG0504">
    <property type="taxonomic scope" value="Eukaryota"/>
</dbReference>
<dbReference type="Pfam" id="PF12796">
    <property type="entry name" value="Ank_2"/>
    <property type="match status" value="1"/>
</dbReference>
<dbReference type="SMART" id="SM00248">
    <property type="entry name" value="ANK"/>
    <property type="match status" value="4"/>
</dbReference>
<dbReference type="OMA" id="EGDFLHS"/>
<dbReference type="Proteomes" id="UP000035740">
    <property type="component" value="Unassembled WGS sequence"/>
</dbReference>
<keyword evidence="2" id="KW-1133">Transmembrane helix</keyword>
<sequence>MWEGGIGEMRQDTEDILVQEGALSHQLGSLPLPLPSTVIGAPPQYILPEPDTRSMEFLLYGVRLYQAAMRGDWSTVNMINVQSPSWIDQKITKGGETALHIAAAAKHVEFVTKLVHIMSTNSLALTNNVGNTALCFAAVSGVVEIAKVMVEKNQELPNIRGTQGMTPLYMAVLLGHRQMVWYLLDVTDEQQLTDQDRVGLLTSSINTDMFDVALFILSKDSKLAYLRDAKKETALHALARKPLKPVADHQLSIWKSFSMKCGSINEEKRLEPQLAIQLTHCLWNEVIKLKEEDISNLIGYPWRLLFVAAKLGKVEFLTTLIRSYPDLIWKVDENRRTIFHIAIMHRHEEIFQLIYEIGAIKDLVATFKDDHGNNMLHLASKLAPPHRLNSISGAALQMQREILWFKAVRKVVRPEYAEAENENQKTPHALFSEEHEGLRVKGEEWMKKTAESCALVGTLIATVVFSSAFQLPGGVNDKGSTVLLREPSFVVFATSNAVSLFTSTASVLMFLSILTSRYAESDFVISLPTKLVLGLTLLFVSIATMIIAFTATFFITFREGIIWAPVPIALIAFVPVALFVLQQYPLLVDIYRSTNKSHRFLVESSKTKLFNISTQYDFSPPEHSPAKIHPIPSFSFFIPRRNSSHRPTPSQIVAPCATEQNTPRFYPLDELSSETVP</sequence>
<dbReference type="Pfam" id="PF13962">
    <property type="entry name" value="PGG"/>
    <property type="match status" value="1"/>
</dbReference>
<feature type="repeat" description="ANK" evidence="1">
    <location>
        <begin position="163"/>
        <end position="195"/>
    </location>
</feature>
<feature type="transmembrane region" description="Helical" evidence="2">
    <location>
        <begin position="561"/>
        <end position="581"/>
    </location>
</feature>